<dbReference type="Pfam" id="PF14107">
    <property type="entry name" value="DUF4280"/>
    <property type="match status" value="1"/>
</dbReference>
<dbReference type="Proteomes" id="UP001205357">
    <property type="component" value="Unassembled WGS sequence"/>
</dbReference>
<evidence type="ECO:0000313" key="3">
    <source>
        <dbReference type="Proteomes" id="UP001205357"/>
    </source>
</evidence>
<dbReference type="Pfam" id="PF22322">
    <property type="entry name" value="DUF6973"/>
    <property type="match status" value="1"/>
</dbReference>
<dbReference type="RefSeq" id="WP_258986356.1">
    <property type="nucleotide sequence ID" value="NZ_JALIGE010000066.1"/>
</dbReference>
<dbReference type="InterPro" id="IPR054246">
    <property type="entry name" value="DUF6973"/>
</dbReference>
<organism evidence="2 3">
    <name type="scientific">Scandinavium hiltneri</name>
    <dbReference type="NCBI Taxonomy" id="2926519"/>
    <lineage>
        <taxon>Bacteria</taxon>
        <taxon>Pseudomonadati</taxon>
        <taxon>Pseudomonadota</taxon>
        <taxon>Gammaproteobacteria</taxon>
        <taxon>Enterobacterales</taxon>
        <taxon>Enterobacteriaceae</taxon>
        <taxon>Scandinavium</taxon>
    </lineage>
</organism>
<dbReference type="InterPro" id="IPR025460">
    <property type="entry name" value="DUF4280"/>
</dbReference>
<name>A0ABT2DXE2_9ENTR</name>
<evidence type="ECO:0000259" key="1">
    <source>
        <dbReference type="Pfam" id="PF22322"/>
    </source>
</evidence>
<keyword evidence="3" id="KW-1185">Reference proteome</keyword>
<protein>
    <submittedName>
        <fullName evidence="2">DUF4280 domain-containing protein</fullName>
    </submittedName>
</protein>
<reference evidence="2 3" key="1">
    <citation type="submission" date="2022-04" db="EMBL/GenBank/DDBJ databases">
        <title>Proposal of a three novel species of Scandinavium, Scandinavium hiltneri, Scandinavium manionii, Scandinavium tedordense.</title>
        <authorList>
            <person name="Maddock D.W."/>
            <person name="Brady C.L."/>
            <person name="Denman S."/>
            <person name="Arnold D."/>
        </authorList>
    </citation>
    <scope>NUCLEOTIDE SEQUENCE [LARGE SCALE GENOMIC DNA]</scope>
    <source>
        <strain evidence="2 3">H11S7</strain>
    </source>
</reference>
<comment type="caution">
    <text evidence="2">The sequence shown here is derived from an EMBL/GenBank/DDBJ whole genome shotgun (WGS) entry which is preliminary data.</text>
</comment>
<proteinExistence type="predicted"/>
<feature type="domain" description="DUF6973" evidence="1">
    <location>
        <begin position="175"/>
        <end position="270"/>
    </location>
</feature>
<evidence type="ECO:0000313" key="2">
    <source>
        <dbReference type="EMBL" id="MCS2159853.1"/>
    </source>
</evidence>
<gene>
    <name evidence="2" type="ORF">MUU47_01650</name>
</gene>
<accession>A0ABT2DXE2</accession>
<dbReference type="EMBL" id="JALIGE010000066">
    <property type="protein sequence ID" value="MCS2159853.1"/>
    <property type="molecule type" value="Genomic_DNA"/>
</dbReference>
<sequence length="323" mass="35230">MSHGPFKEYVVDGAILHCPFTSSPITLKATDARTVKIQSKAVCTEDDKQATNNNHSECIKTLKPCTPMLMAWLNPRGQAANVLSNGHVRLLDDATIRCSHGDEPLSFFNSGQISTIAIPGSGLITLPKEVREAGFAVRHPIKAWNIGAHSPGSNNLSTIAVLFANGMGWKQDKLTEGTLTNAFRHTIWQAMISNEYGKDYATQVGSAHEDHPLLLRQIEACQKGGLVVCSLLTTDEADEIIDLKNNIIGRYVGLNNPGKSNSELAKIILNILLEKGLYTIAMKGVKYCHIVQQTIDISTFDKSIGNVDSGLNHGDKERQDERG</sequence>